<dbReference type="Proteomes" id="UP001597475">
    <property type="component" value="Unassembled WGS sequence"/>
</dbReference>
<sequence>MTDDIGKDLEALRPLPARLAELTSDLRKLVTCGQPTCLERRALSMLEELGLELDGYQTAATRRIGLNRELEMELFGQVLPLRDDAGEHAISQALQVIRALKAQVAQ</sequence>
<comment type="caution">
    <text evidence="1">The sequence shown here is derived from an EMBL/GenBank/DDBJ whole genome shotgun (WGS) entry which is preliminary data.</text>
</comment>
<keyword evidence="2" id="KW-1185">Reference proteome</keyword>
<evidence type="ECO:0000313" key="1">
    <source>
        <dbReference type="EMBL" id="MFD2609540.1"/>
    </source>
</evidence>
<evidence type="ECO:0008006" key="3">
    <source>
        <dbReference type="Google" id="ProtNLM"/>
    </source>
</evidence>
<evidence type="ECO:0000313" key="2">
    <source>
        <dbReference type="Proteomes" id="UP001597475"/>
    </source>
</evidence>
<dbReference type="EMBL" id="JBHUMK010000037">
    <property type="protein sequence ID" value="MFD2609540.1"/>
    <property type="molecule type" value="Genomic_DNA"/>
</dbReference>
<dbReference type="RefSeq" id="WP_386844996.1">
    <property type="nucleotide sequence ID" value="NZ_JBHUMK010000037.1"/>
</dbReference>
<gene>
    <name evidence="1" type="ORF">ACFSR9_08830</name>
</gene>
<organism evidence="1 2">
    <name type="scientific">Deinococcus taklimakanensis</name>
    <dbReference type="NCBI Taxonomy" id="536443"/>
    <lineage>
        <taxon>Bacteria</taxon>
        <taxon>Thermotogati</taxon>
        <taxon>Deinococcota</taxon>
        <taxon>Deinococci</taxon>
        <taxon>Deinococcales</taxon>
        <taxon>Deinococcaceae</taxon>
        <taxon>Deinococcus</taxon>
    </lineage>
</organism>
<protein>
    <recommendedName>
        <fullName evidence="3">DUF222 domain-containing protein</fullName>
    </recommendedName>
</protein>
<name>A0ABW5P305_9DEIO</name>
<proteinExistence type="predicted"/>
<accession>A0ABW5P305</accession>
<reference evidence="2" key="1">
    <citation type="journal article" date="2019" name="Int. J. Syst. Evol. Microbiol.">
        <title>The Global Catalogue of Microorganisms (GCM) 10K type strain sequencing project: providing services to taxonomists for standard genome sequencing and annotation.</title>
        <authorList>
            <consortium name="The Broad Institute Genomics Platform"/>
            <consortium name="The Broad Institute Genome Sequencing Center for Infectious Disease"/>
            <person name="Wu L."/>
            <person name="Ma J."/>
        </authorList>
    </citation>
    <scope>NUCLEOTIDE SEQUENCE [LARGE SCALE GENOMIC DNA]</scope>
    <source>
        <strain evidence="2">KCTC 33842</strain>
    </source>
</reference>